<protein>
    <submittedName>
        <fullName evidence="1">Snakin-1</fullName>
    </submittedName>
</protein>
<proteinExistence type="predicted"/>
<sequence length="106" mass="11663">MVPKCLNGIRKIGNGAMPQAHSDKVKCSNLGKTSMKLLFATLLLFFLLLSSSFLERAMGQADSSYCSKKCGDRCAKAGVLDRCLKVLWSMLPGVPVCSFWDLWEQA</sequence>
<dbReference type="EMBL" id="JARAOO010000013">
    <property type="protein sequence ID" value="KAJ7946129.1"/>
    <property type="molecule type" value="Genomic_DNA"/>
</dbReference>
<dbReference type="KEGG" id="qsa:O6P43_031097"/>
<keyword evidence="2" id="KW-1185">Reference proteome</keyword>
<accession>A0AAD7KUN1</accession>
<gene>
    <name evidence="1" type="ORF">O6P43_031097</name>
</gene>
<name>A0AAD7KUN1_QUISA</name>
<evidence type="ECO:0000313" key="2">
    <source>
        <dbReference type="Proteomes" id="UP001163823"/>
    </source>
</evidence>
<evidence type="ECO:0000313" key="1">
    <source>
        <dbReference type="EMBL" id="KAJ7946129.1"/>
    </source>
</evidence>
<organism evidence="1 2">
    <name type="scientific">Quillaja saponaria</name>
    <name type="common">Soap bark tree</name>
    <dbReference type="NCBI Taxonomy" id="32244"/>
    <lineage>
        <taxon>Eukaryota</taxon>
        <taxon>Viridiplantae</taxon>
        <taxon>Streptophyta</taxon>
        <taxon>Embryophyta</taxon>
        <taxon>Tracheophyta</taxon>
        <taxon>Spermatophyta</taxon>
        <taxon>Magnoliopsida</taxon>
        <taxon>eudicotyledons</taxon>
        <taxon>Gunneridae</taxon>
        <taxon>Pentapetalae</taxon>
        <taxon>rosids</taxon>
        <taxon>fabids</taxon>
        <taxon>Fabales</taxon>
        <taxon>Quillajaceae</taxon>
        <taxon>Quillaja</taxon>
    </lineage>
</organism>
<dbReference type="AlphaFoldDB" id="A0AAD7KUN1"/>
<dbReference type="Proteomes" id="UP001163823">
    <property type="component" value="Chromosome 13"/>
</dbReference>
<comment type="caution">
    <text evidence="1">The sequence shown here is derived from an EMBL/GenBank/DDBJ whole genome shotgun (WGS) entry which is preliminary data.</text>
</comment>
<reference evidence="1" key="1">
    <citation type="journal article" date="2023" name="Science">
        <title>Elucidation of the pathway for biosynthesis of saponin adjuvants from the soapbark tree.</title>
        <authorList>
            <person name="Reed J."/>
            <person name="Orme A."/>
            <person name="El-Demerdash A."/>
            <person name="Owen C."/>
            <person name="Martin L.B.B."/>
            <person name="Misra R.C."/>
            <person name="Kikuchi S."/>
            <person name="Rejzek M."/>
            <person name="Martin A.C."/>
            <person name="Harkess A."/>
            <person name="Leebens-Mack J."/>
            <person name="Louveau T."/>
            <person name="Stephenson M.J."/>
            <person name="Osbourn A."/>
        </authorList>
    </citation>
    <scope>NUCLEOTIDE SEQUENCE</scope>
    <source>
        <strain evidence="1">S10</strain>
    </source>
</reference>